<keyword evidence="3" id="KW-0808">Transferase</keyword>
<dbReference type="Gene3D" id="1.10.510.10">
    <property type="entry name" value="Transferase(Phosphotransferase) domain 1"/>
    <property type="match status" value="1"/>
</dbReference>
<feature type="compositionally biased region" description="Low complexity" evidence="9">
    <location>
        <begin position="230"/>
        <end position="244"/>
    </location>
</feature>
<keyword evidence="2" id="KW-0723">Serine/threonine-protein kinase</keyword>
<keyword evidence="6" id="KW-0067">ATP-binding</keyword>
<feature type="domain" description="Protein kinase" evidence="10">
    <location>
        <begin position="1"/>
        <end position="145"/>
    </location>
</feature>
<dbReference type="GO" id="GO:0035556">
    <property type="term" value="P:intracellular signal transduction"/>
    <property type="evidence" value="ECO:0007669"/>
    <property type="project" value="TreeGrafter"/>
</dbReference>
<dbReference type="EMBL" id="HBKP01023284">
    <property type="protein sequence ID" value="CAE2237826.1"/>
    <property type="molecule type" value="Transcribed_RNA"/>
</dbReference>
<dbReference type="SMART" id="SM00220">
    <property type="entry name" value="S_TKc"/>
    <property type="match status" value="1"/>
</dbReference>
<evidence type="ECO:0000256" key="5">
    <source>
        <dbReference type="ARBA" id="ARBA00022777"/>
    </source>
</evidence>
<evidence type="ECO:0000256" key="1">
    <source>
        <dbReference type="ARBA" id="ARBA00012513"/>
    </source>
</evidence>
<keyword evidence="4" id="KW-0547">Nucleotide-binding</keyword>
<evidence type="ECO:0000313" key="12">
    <source>
        <dbReference type="EMBL" id="CAE2237826.1"/>
    </source>
</evidence>
<sequence>MLVDSKGHMKLTDFGLSKTGLNKQTQEFLDPTMNNPEKQKINTEVVGTPDYLAPEVLLGLGHSYTVDWWALGIMLYEFLTGITPFNGQTVQEIFQNIVTGEILWPEDPEDMPPDAQDLITKLLCSDPSERIGANGAKEVMDHPFFSDINWDSLLTDTPPFVPATVKPEDTSYFEAREEYWPLIEEDFGAVFTEKASSSEDFEDFWCINVKNLKERNTDVLIELQEQANKNPLRNSSNRSPSRLPAFLTHSSTHPK</sequence>
<gene>
    <name evidence="12" type="ORF">VSP0166_LOCUS16229</name>
</gene>
<evidence type="ECO:0000256" key="3">
    <source>
        <dbReference type="ARBA" id="ARBA00022679"/>
    </source>
</evidence>
<protein>
    <recommendedName>
        <fullName evidence="1">non-specific serine/threonine protein kinase</fullName>
        <ecNumber evidence="1">2.7.11.1</ecNumber>
    </recommendedName>
</protein>
<dbReference type="GO" id="GO:0005524">
    <property type="term" value="F:ATP binding"/>
    <property type="evidence" value="ECO:0007669"/>
    <property type="project" value="UniProtKB-KW"/>
</dbReference>
<reference evidence="12" key="1">
    <citation type="submission" date="2021-01" db="EMBL/GenBank/DDBJ databases">
        <authorList>
            <person name="Corre E."/>
            <person name="Pelletier E."/>
            <person name="Niang G."/>
            <person name="Scheremetjew M."/>
            <person name="Finn R."/>
            <person name="Kale V."/>
            <person name="Holt S."/>
            <person name="Cochrane G."/>
            <person name="Meng A."/>
            <person name="Brown T."/>
            <person name="Cohen L."/>
        </authorList>
    </citation>
    <scope>NUCLEOTIDE SEQUENCE</scope>
    <source>
        <strain evidence="12">DIVA3 518/3/11/1/6</strain>
    </source>
</reference>
<feature type="domain" description="AGC-kinase C-terminal" evidence="11">
    <location>
        <begin position="146"/>
        <end position="216"/>
    </location>
</feature>
<comment type="catalytic activity">
    <reaction evidence="7">
        <text>L-threonyl-[protein] + ATP = O-phospho-L-threonyl-[protein] + ADP + H(+)</text>
        <dbReference type="Rhea" id="RHEA:46608"/>
        <dbReference type="Rhea" id="RHEA-COMP:11060"/>
        <dbReference type="Rhea" id="RHEA-COMP:11605"/>
        <dbReference type="ChEBI" id="CHEBI:15378"/>
        <dbReference type="ChEBI" id="CHEBI:30013"/>
        <dbReference type="ChEBI" id="CHEBI:30616"/>
        <dbReference type="ChEBI" id="CHEBI:61977"/>
        <dbReference type="ChEBI" id="CHEBI:456216"/>
        <dbReference type="EC" id="2.7.11.1"/>
    </reaction>
</comment>
<dbReference type="PROSITE" id="PS51285">
    <property type="entry name" value="AGC_KINASE_CTER"/>
    <property type="match status" value="1"/>
</dbReference>
<comment type="catalytic activity">
    <reaction evidence="8">
        <text>L-seryl-[protein] + ATP = O-phospho-L-seryl-[protein] + ADP + H(+)</text>
        <dbReference type="Rhea" id="RHEA:17989"/>
        <dbReference type="Rhea" id="RHEA-COMP:9863"/>
        <dbReference type="Rhea" id="RHEA-COMP:11604"/>
        <dbReference type="ChEBI" id="CHEBI:15378"/>
        <dbReference type="ChEBI" id="CHEBI:29999"/>
        <dbReference type="ChEBI" id="CHEBI:30616"/>
        <dbReference type="ChEBI" id="CHEBI:83421"/>
        <dbReference type="ChEBI" id="CHEBI:456216"/>
        <dbReference type="EC" id="2.7.11.1"/>
    </reaction>
</comment>
<accession>A0A7S4IRS2</accession>
<dbReference type="AlphaFoldDB" id="A0A7S4IRS2"/>
<dbReference type="InterPro" id="IPR050236">
    <property type="entry name" value="Ser_Thr_kinase_AGC"/>
</dbReference>
<evidence type="ECO:0000259" key="11">
    <source>
        <dbReference type="PROSITE" id="PS51285"/>
    </source>
</evidence>
<dbReference type="SUPFAM" id="SSF56112">
    <property type="entry name" value="Protein kinase-like (PK-like)"/>
    <property type="match status" value="1"/>
</dbReference>
<evidence type="ECO:0000259" key="10">
    <source>
        <dbReference type="PROSITE" id="PS50011"/>
    </source>
</evidence>
<proteinExistence type="predicted"/>
<dbReference type="Pfam" id="PF00069">
    <property type="entry name" value="Pkinase"/>
    <property type="match status" value="1"/>
</dbReference>
<dbReference type="EC" id="2.7.11.1" evidence="1"/>
<evidence type="ECO:0000256" key="6">
    <source>
        <dbReference type="ARBA" id="ARBA00022840"/>
    </source>
</evidence>
<evidence type="ECO:0000256" key="7">
    <source>
        <dbReference type="ARBA" id="ARBA00047899"/>
    </source>
</evidence>
<dbReference type="InterPro" id="IPR000961">
    <property type="entry name" value="AGC-kinase_C"/>
</dbReference>
<dbReference type="Gene3D" id="3.30.200.20">
    <property type="entry name" value="Phosphorylase Kinase, domain 1"/>
    <property type="match status" value="1"/>
</dbReference>
<dbReference type="PANTHER" id="PTHR24356:SF1">
    <property type="entry name" value="SERINE_THREONINE-PROTEIN KINASE GREATWALL"/>
    <property type="match status" value="1"/>
</dbReference>
<dbReference type="GO" id="GO:0004674">
    <property type="term" value="F:protein serine/threonine kinase activity"/>
    <property type="evidence" value="ECO:0007669"/>
    <property type="project" value="UniProtKB-KW"/>
</dbReference>
<dbReference type="InterPro" id="IPR011009">
    <property type="entry name" value="Kinase-like_dom_sf"/>
</dbReference>
<evidence type="ECO:0000256" key="2">
    <source>
        <dbReference type="ARBA" id="ARBA00022527"/>
    </source>
</evidence>
<keyword evidence="5" id="KW-0418">Kinase</keyword>
<evidence type="ECO:0000256" key="8">
    <source>
        <dbReference type="ARBA" id="ARBA00048679"/>
    </source>
</evidence>
<dbReference type="PROSITE" id="PS50011">
    <property type="entry name" value="PROTEIN_KINASE_DOM"/>
    <property type="match status" value="1"/>
</dbReference>
<name>A0A7S4IRS2_9EUKA</name>
<organism evidence="12">
    <name type="scientific">Vannella robusta</name>
    <dbReference type="NCBI Taxonomy" id="1487602"/>
    <lineage>
        <taxon>Eukaryota</taxon>
        <taxon>Amoebozoa</taxon>
        <taxon>Discosea</taxon>
        <taxon>Flabellinia</taxon>
        <taxon>Vannellidae</taxon>
        <taxon>Vannella</taxon>
    </lineage>
</organism>
<dbReference type="PANTHER" id="PTHR24356">
    <property type="entry name" value="SERINE/THREONINE-PROTEIN KINASE"/>
    <property type="match status" value="1"/>
</dbReference>
<evidence type="ECO:0000256" key="4">
    <source>
        <dbReference type="ARBA" id="ARBA00022741"/>
    </source>
</evidence>
<feature type="region of interest" description="Disordered" evidence="9">
    <location>
        <begin position="226"/>
        <end position="255"/>
    </location>
</feature>
<evidence type="ECO:0000256" key="9">
    <source>
        <dbReference type="SAM" id="MobiDB-lite"/>
    </source>
</evidence>
<dbReference type="InterPro" id="IPR000719">
    <property type="entry name" value="Prot_kinase_dom"/>
</dbReference>